<feature type="active site" description="Glycyl thioester intermediate" evidence="16">
    <location>
        <position position="74"/>
    </location>
</feature>
<dbReference type="Gene3D" id="3.10.110.10">
    <property type="entry name" value="Ubiquitin Conjugating Enzyme"/>
    <property type="match status" value="1"/>
</dbReference>
<keyword evidence="6" id="KW-0007">Acetylation</keyword>
<comment type="function">
    <text evidence="9">Accepts ubiquitin from the E1 complex and catalyzes its covalent attachment to other proteins. E2 ubiquitin conjugating enzyme that transfers ubiquitin to MAEA, a core component of the CTLH E3 ubiquitin-protein ligase complex. In vitro catalyzes 'Lys-11'- and 'Lys-48'-linked polyubiquitination. Capable, in vitro, to ubiquitinate histone H2A.</text>
</comment>
<feature type="chain" id="PRO_5042841755" description="Ubiquitin-conjugating enzyme E2 H" evidence="18">
    <location>
        <begin position="22"/>
        <end position="155"/>
    </location>
</feature>
<dbReference type="PROSITE" id="PS50127">
    <property type="entry name" value="UBC_2"/>
    <property type="match status" value="1"/>
</dbReference>
<proteinExistence type="inferred from homology"/>
<evidence type="ECO:0000256" key="8">
    <source>
        <dbReference type="ARBA" id="ARBA00039076"/>
    </source>
</evidence>
<sequence length="155" mass="17553">MDGHVFLRLCLIIAVVNVASQDKPILIDIGTAYDGGVWDVHVVLPENYPFKSPTIEFINPIFHPNVRTETGSVCLDVLGKNWSPLYDLYNVFESFLPQLLTYPNPFDPLNAEAANLFLFDQTSFIKTVKMFIEKYATVEMLKRKVKVYYETAGGA</sequence>
<keyword evidence="1" id="KW-0808">Transferase</keyword>
<dbReference type="GO" id="GO:0061631">
    <property type="term" value="F:ubiquitin conjugating enzyme activity"/>
    <property type="evidence" value="ECO:0007669"/>
    <property type="project" value="UniProtKB-EC"/>
</dbReference>
<reference evidence="21" key="1">
    <citation type="submission" date="2023-01" db="EMBL/GenBank/DDBJ databases">
        <title>Key to firefly adult light organ development and bioluminescence: homeobox transcription factors regulate luciferase expression and transportation to peroxisome.</title>
        <authorList>
            <person name="Fu X."/>
        </authorList>
    </citation>
    <scope>NUCLEOTIDE SEQUENCE [LARGE SCALE GENOMIC DNA]</scope>
</reference>
<evidence type="ECO:0000256" key="14">
    <source>
        <dbReference type="ARBA" id="ARBA00078369"/>
    </source>
</evidence>
<comment type="subunit">
    <text evidence="10">Interacts with MAEA and WDR26, components of the CTLH complex that contains GID4, RANBP9 and/or RANBP10, MKLN1, MAEA, RMND5A (or alternatively its paralog RMND5B), GID8, ARMC8, WDR26 and YPEL5.</text>
</comment>
<dbReference type="GO" id="GO:0005524">
    <property type="term" value="F:ATP binding"/>
    <property type="evidence" value="ECO:0007669"/>
    <property type="project" value="UniProtKB-UniRule"/>
</dbReference>
<keyword evidence="3 17" id="KW-0833">Ubl conjugation pathway</keyword>
<evidence type="ECO:0000256" key="10">
    <source>
        <dbReference type="ARBA" id="ARBA00063081"/>
    </source>
</evidence>
<comment type="catalytic activity">
    <reaction evidence="7">
        <text>S-ubiquitinyl-[E1 ubiquitin-activating enzyme]-L-cysteine + [acceptor protein]-L-lysine = [E1 ubiquitin-activating enzyme]-L-cysteine + N(6)-monoubiquitinyl-[acceptor protein]-L-lysine.</text>
        <dbReference type="EC" id="2.3.2.24"/>
    </reaction>
</comment>
<dbReference type="PROSITE" id="PS00183">
    <property type="entry name" value="UBC_1"/>
    <property type="match status" value="1"/>
</dbReference>
<evidence type="ECO:0000256" key="18">
    <source>
        <dbReference type="SAM" id="SignalP"/>
    </source>
</evidence>
<evidence type="ECO:0000256" key="6">
    <source>
        <dbReference type="ARBA" id="ARBA00022990"/>
    </source>
</evidence>
<evidence type="ECO:0000256" key="5">
    <source>
        <dbReference type="ARBA" id="ARBA00022843"/>
    </source>
</evidence>
<keyword evidence="5" id="KW-0832">Ubl conjugation</keyword>
<comment type="caution">
    <text evidence="20">The sequence shown here is derived from an EMBL/GenBank/DDBJ whole genome shotgun (WGS) entry which is preliminary data.</text>
</comment>
<dbReference type="InterPro" id="IPR000608">
    <property type="entry name" value="UBC"/>
</dbReference>
<evidence type="ECO:0000256" key="9">
    <source>
        <dbReference type="ARBA" id="ARBA00060202"/>
    </source>
</evidence>
<accession>A0AAN7QCB0</accession>
<evidence type="ECO:0000256" key="13">
    <source>
        <dbReference type="ARBA" id="ARBA00077502"/>
    </source>
</evidence>
<evidence type="ECO:0000256" key="3">
    <source>
        <dbReference type="ARBA" id="ARBA00022786"/>
    </source>
</evidence>
<dbReference type="AlphaFoldDB" id="A0AAN7QCB0"/>
<dbReference type="InterPro" id="IPR023313">
    <property type="entry name" value="UBQ-conjugating_AS"/>
</dbReference>
<dbReference type="Pfam" id="PF00179">
    <property type="entry name" value="UQ_con"/>
    <property type="match status" value="1"/>
</dbReference>
<keyword evidence="21" id="KW-1185">Reference proteome</keyword>
<keyword evidence="2 17" id="KW-0547">Nucleotide-binding</keyword>
<evidence type="ECO:0000256" key="4">
    <source>
        <dbReference type="ARBA" id="ARBA00022840"/>
    </source>
</evidence>
<gene>
    <name evidence="20" type="ORF">RN001_015092</name>
</gene>
<dbReference type="FunFam" id="3.10.110.10:FF:000078">
    <property type="entry name" value="ubiquitin-conjugating enzyme E2 H isoform X2"/>
    <property type="match status" value="1"/>
</dbReference>
<evidence type="ECO:0000256" key="17">
    <source>
        <dbReference type="RuleBase" id="RU362109"/>
    </source>
</evidence>
<comment type="similarity">
    <text evidence="17">Belongs to the ubiquitin-conjugating enzyme family.</text>
</comment>
<evidence type="ECO:0000256" key="2">
    <source>
        <dbReference type="ARBA" id="ARBA00022741"/>
    </source>
</evidence>
<dbReference type="PANTHER" id="PTHR24068">
    <property type="entry name" value="UBIQUITIN-CONJUGATING ENZYME E2"/>
    <property type="match status" value="1"/>
</dbReference>
<dbReference type="EC" id="2.3.2.24" evidence="8"/>
<evidence type="ECO:0000256" key="12">
    <source>
        <dbReference type="ARBA" id="ARBA00076312"/>
    </source>
</evidence>
<name>A0AAN7QCB0_9COLE</name>
<dbReference type="Proteomes" id="UP001353858">
    <property type="component" value="Unassembled WGS sequence"/>
</dbReference>
<evidence type="ECO:0000313" key="21">
    <source>
        <dbReference type="Proteomes" id="UP001353858"/>
    </source>
</evidence>
<dbReference type="SUPFAM" id="SSF54495">
    <property type="entry name" value="UBC-like"/>
    <property type="match status" value="1"/>
</dbReference>
<evidence type="ECO:0000256" key="15">
    <source>
        <dbReference type="ARBA" id="ARBA00082119"/>
    </source>
</evidence>
<evidence type="ECO:0000256" key="1">
    <source>
        <dbReference type="ARBA" id="ARBA00022679"/>
    </source>
</evidence>
<dbReference type="InterPro" id="IPR016135">
    <property type="entry name" value="UBQ-conjugating_enzyme/RWD"/>
</dbReference>
<evidence type="ECO:0000256" key="7">
    <source>
        <dbReference type="ARBA" id="ARBA00035845"/>
    </source>
</evidence>
<keyword evidence="4 17" id="KW-0067">ATP-binding</keyword>
<keyword evidence="18" id="KW-0732">Signal</keyword>
<organism evidence="20 21">
    <name type="scientific">Aquatica leii</name>
    <dbReference type="NCBI Taxonomy" id="1421715"/>
    <lineage>
        <taxon>Eukaryota</taxon>
        <taxon>Metazoa</taxon>
        <taxon>Ecdysozoa</taxon>
        <taxon>Arthropoda</taxon>
        <taxon>Hexapoda</taxon>
        <taxon>Insecta</taxon>
        <taxon>Pterygota</taxon>
        <taxon>Neoptera</taxon>
        <taxon>Endopterygota</taxon>
        <taxon>Coleoptera</taxon>
        <taxon>Polyphaga</taxon>
        <taxon>Elateriformia</taxon>
        <taxon>Elateroidea</taxon>
        <taxon>Lampyridae</taxon>
        <taxon>Luciolinae</taxon>
        <taxon>Aquatica</taxon>
    </lineage>
</organism>
<evidence type="ECO:0000256" key="16">
    <source>
        <dbReference type="PROSITE-ProRule" id="PRU10133"/>
    </source>
</evidence>
<dbReference type="EMBL" id="JARPUR010000007">
    <property type="protein sequence ID" value="KAK4873063.1"/>
    <property type="molecule type" value="Genomic_DNA"/>
</dbReference>
<feature type="domain" description="UBC core" evidence="19">
    <location>
        <begin position="1"/>
        <end position="137"/>
    </location>
</feature>
<dbReference type="SMART" id="SM00212">
    <property type="entry name" value="UBCc"/>
    <property type="match status" value="1"/>
</dbReference>
<evidence type="ECO:0000259" key="19">
    <source>
        <dbReference type="PROSITE" id="PS50127"/>
    </source>
</evidence>
<evidence type="ECO:0000256" key="11">
    <source>
        <dbReference type="ARBA" id="ARBA00072436"/>
    </source>
</evidence>
<evidence type="ECO:0000313" key="20">
    <source>
        <dbReference type="EMBL" id="KAK4873063.1"/>
    </source>
</evidence>
<feature type="signal peptide" evidence="18">
    <location>
        <begin position="1"/>
        <end position="21"/>
    </location>
</feature>
<protein>
    <recommendedName>
        <fullName evidence="11">Ubiquitin-conjugating enzyme E2 H</fullName>
        <ecNumber evidence="8">2.3.2.24</ecNumber>
    </recommendedName>
    <alternativeName>
        <fullName evidence="14">(E3-independent) E2 ubiquitin-conjugating enzyme H</fullName>
    </alternativeName>
    <alternativeName>
        <fullName evidence="12">E2 ubiquitin-conjugating enzyme H</fullName>
    </alternativeName>
    <alternativeName>
        <fullName evidence="15">Ubiquitin carrier protein H</fullName>
    </alternativeName>
    <alternativeName>
        <fullName evidence="13">Ubiquitin-protein ligase H</fullName>
    </alternativeName>
</protein>